<dbReference type="EMBL" id="CAADJD010000031">
    <property type="protein sequence ID" value="VFS89375.1"/>
    <property type="molecule type" value="Genomic_DNA"/>
</dbReference>
<feature type="domain" description="Bacterial Ig-like" evidence="1">
    <location>
        <begin position="4"/>
        <end position="69"/>
    </location>
</feature>
<evidence type="ECO:0000259" key="1">
    <source>
        <dbReference type="Pfam" id="PF19077"/>
    </source>
</evidence>
<keyword evidence="3" id="KW-1185">Reference proteome</keyword>
<reference evidence="2 3" key="1">
    <citation type="submission" date="2019-03" db="EMBL/GenBank/DDBJ databases">
        <authorList>
            <consortium name="Pathogen Informatics"/>
        </authorList>
    </citation>
    <scope>NUCLEOTIDE SEQUENCE [LARGE SCALE GENOMIC DNA]</scope>
    <source>
        <strain evidence="2 3">NCTC12993</strain>
    </source>
</reference>
<accession>A0A485CYJ4</accession>
<evidence type="ECO:0000313" key="2">
    <source>
        <dbReference type="EMBL" id="VFS89375.1"/>
    </source>
</evidence>
<dbReference type="Proteomes" id="UP000401081">
    <property type="component" value="Unassembled WGS sequence"/>
</dbReference>
<proteinExistence type="predicted"/>
<dbReference type="InterPro" id="IPR044016">
    <property type="entry name" value="Big_13"/>
</dbReference>
<gene>
    <name evidence="2" type="ORF">NCTC12993_07255</name>
</gene>
<dbReference type="Pfam" id="PF19077">
    <property type="entry name" value="Big_13"/>
    <property type="match status" value="1"/>
</dbReference>
<name>A0A485CYJ4_KLUCR</name>
<sequence length="73" mass="7433">MGDSTNDGTPIISGTAEPGTTVSIYDDGSIIGSTLVGEDGQWGFTPKPALSEGTHHITTVVTDMAGNKQRGIA</sequence>
<dbReference type="NCBIfam" id="NF033510">
    <property type="entry name" value="Ca_tandemer"/>
    <property type="match status" value="1"/>
</dbReference>
<organism evidence="2 3">
    <name type="scientific">Kluyvera cryocrescens</name>
    <name type="common">Kluyvera citrophila</name>
    <dbReference type="NCBI Taxonomy" id="580"/>
    <lineage>
        <taxon>Bacteria</taxon>
        <taxon>Pseudomonadati</taxon>
        <taxon>Pseudomonadota</taxon>
        <taxon>Gammaproteobacteria</taxon>
        <taxon>Enterobacterales</taxon>
        <taxon>Enterobacteriaceae</taxon>
        <taxon>Kluyvera</taxon>
    </lineage>
</organism>
<dbReference type="InterPro" id="IPR013783">
    <property type="entry name" value="Ig-like_fold"/>
</dbReference>
<dbReference type="AlphaFoldDB" id="A0A485CYJ4"/>
<protein>
    <recommendedName>
        <fullName evidence="1">Bacterial Ig-like domain-containing protein</fullName>
    </recommendedName>
</protein>
<evidence type="ECO:0000313" key="3">
    <source>
        <dbReference type="Proteomes" id="UP000401081"/>
    </source>
</evidence>
<dbReference type="Gene3D" id="2.60.40.10">
    <property type="entry name" value="Immunoglobulins"/>
    <property type="match status" value="1"/>
</dbReference>